<keyword evidence="1" id="KW-0812">Transmembrane</keyword>
<dbReference type="EMBL" id="LKAM01000007">
    <property type="protein sequence ID" value="KUM47283.1"/>
    <property type="molecule type" value="Genomic_DNA"/>
</dbReference>
<accession>A0A117NGT4</accession>
<name>A0A117NGT4_PICGL</name>
<proteinExistence type="predicted"/>
<gene>
    <name evidence="2" type="ORF">ABT39_MTgene5468</name>
</gene>
<reference evidence="2" key="1">
    <citation type="journal article" date="2015" name="Genome Biol. Evol.">
        <title>Organellar Genomes of White Spruce (Picea glauca): Assembly and Annotation.</title>
        <authorList>
            <person name="Jackman S.D."/>
            <person name="Warren R.L."/>
            <person name="Gibb E.A."/>
            <person name="Vandervalk B.P."/>
            <person name="Mohamadi H."/>
            <person name="Chu J."/>
            <person name="Raymond A."/>
            <person name="Pleasance S."/>
            <person name="Coope R."/>
            <person name="Wildung M.R."/>
            <person name="Ritland C.E."/>
            <person name="Bousquet J."/>
            <person name="Jones S.J."/>
            <person name="Bohlmann J."/>
            <person name="Birol I."/>
        </authorList>
    </citation>
    <scope>NUCLEOTIDE SEQUENCE [LARGE SCALE GENOMIC DNA]</scope>
    <source>
        <tissue evidence="2">Flushing bud</tissue>
    </source>
</reference>
<organism evidence="2">
    <name type="scientific">Picea glauca</name>
    <name type="common">White spruce</name>
    <name type="synonym">Pinus glauca</name>
    <dbReference type="NCBI Taxonomy" id="3330"/>
    <lineage>
        <taxon>Eukaryota</taxon>
        <taxon>Viridiplantae</taxon>
        <taxon>Streptophyta</taxon>
        <taxon>Embryophyta</taxon>
        <taxon>Tracheophyta</taxon>
        <taxon>Spermatophyta</taxon>
        <taxon>Pinopsida</taxon>
        <taxon>Pinidae</taxon>
        <taxon>Conifers I</taxon>
        <taxon>Pinales</taxon>
        <taxon>Pinaceae</taxon>
        <taxon>Picea</taxon>
    </lineage>
</organism>
<feature type="transmembrane region" description="Helical" evidence="1">
    <location>
        <begin position="6"/>
        <end position="26"/>
    </location>
</feature>
<keyword evidence="1" id="KW-1133">Transmembrane helix</keyword>
<dbReference type="AlphaFoldDB" id="A0A117NGT4"/>
<keyword evidence="1" id="KW-0472">Membrane</keyword>
<geneLocation type="mitochondrion" evidence="2"/>
<sequence>MCSLRVIWFTTILVWMVLGLQCFYGGGFATVELLQLDVLQLQ</sequence>
<comment type="caution">
    <text evidence="2">The sequence shown here is derived from an EMBL/GenBank/DDBJ whole genome shotgun (WGS) entry which is preliminary data.</text>
</comment>
<keyword evidence="2" id="KW-0496">Mitochondrion</keyword>
<evidence type="ECO:0000256" key="1">
    <source>
        <dbReference type="SAM" id="Phobius"/>
    </source>
</evidence>
<evidence type="ECO:0000313" key="2">
    <source>
        <dbReference type="EMBL" id="KUM47283.1"/>
    </source>
</evidence>
<protein>
    <submittedName>
        <fullName evidence="2">Uncharacterized protein</fullName>
    </submittedName>
</protein>